<name>A0A423MSL1_PSEFL</name>
<comment type="caution">
    <text evidence="1">The sequence shown here is derived from an EMBL/GenBank/DDBJ whole genome shotgun (WGS) entry which is preliminary data.</text>
</comment>
<proteinExistence type="predicted"/>
<sequence length="85" mass="9877">MANVLHALVAFTTIADWIQWVIYTHQLRHRECFRITDDRPFARIAADRESIMVLGKTRFGGFFFVHRKVHPFVGAAAGCDLLIWF</sequence>
<dbReference type="AlphaFoldDB" id="A0A423MSL1"/>
<protein>
    <submittedName>
        <fullName evidence="1">Uncharacterized protein</fullName>
    </submittedName>
</protein>
<evidence type="ECO:0000313" key="1">
    <source>
        <dbReference type="EMBL" id="RON88227.1"/>
    </source>
</evidence>
<accession>A0A423MSL1</accession>
<dbReference type="Proteomes" id="UP000283650">
    <property type="component" value="Unassembled WGS sequence"/>
</dbReference>
<organism evidence="1 2">
    <name type="scientific">Pseudomonas fluorescens</name>
    <dbReference type="NCBI Taxonomy" id="294"/>
    <lineage>
        <taxon>Bacteria</taxon>
        <taxon>Pseudomonadati</taxon>
        <taxon>Pseudomonadota</taxon>
        <taxon>Gammaproteobacteria</taxon>
        <taxon>Pseudomonadales</taxon>
        <taxon>Pseudomonadaceae</taxon>
        <taxon>Pseudomonas</taxon>
    </lineage>
</organism>
<evidence type="ECO:0000313" key="2">
    <source>
        <dbReference type="Proteomes" id="UP000283650"/>
    </source>
</evidence>
<reference evidence="1 2" key="1">
    <citation type="submission" date="2016-10" db="EMBL/GenBank/DDBJ databases">
        <title>Comparative genome analysis of multiple Pseudomonas spp. focuses on biocontrol and plant growth promoting traits.</title>
        <authorList>
            <person name="Tao X.-Y."/>
            <person name="Taylor C.G."/>
        </authorList>
    </citation>
    <scope>NUCLEOTIDE SEQUENCE [LARGE SCALE GENOMIC DNA]</scope>
    <source>
        <strain evidence="1 2">2F9</strain>
    </source>
</reference>
<dbReference type="EMBL" id="MOBY01000033">
    <property type="protein sequence ID" value="RON88227.1"/>
    <property type="molecule type" value="Genomic_DNA"/>
</dbReference>
<gene>
    <name evidence="1" type="ORF">BK672_29055</name>
</gene>